<proteinExistence type="predicted"/>
<comment type="caution">
    <text evidence="2">The sequence shown here is derived from an EMBL/GenBank/DDBJ whole genome shotgun (WGS) entry which is preliminary data.</text>
</comment>
<keyword evidence="3" id="KW-1185">Reference proteome</keyword>
<gene>
    <name evidence="2" type="ORF">TorRG33x02_117260</name>
</gene>
<dbReference type="AlphaFoldDB" id="A0A2P5F3Q2"/>
<dbReference type="Proteomes" id="UP000237000">
    <property type="component" value="Unassembled WGS sequence"/>
</dbReference>
<name>A0A2P5F3Q2_TREOI</name>
<feature type="compositionally biased region" description="Polar residues" evidence="1">
    <location>
        <begin position="1"/>
        <end position="10"/>
    </location>
</feature>
<dbReference type="STRING" id="63057.A0A2P5F3Q2"/>
<feature type="region of interest" description="Disordered" evidence="1">
    <location>
        <begin position="1"/>
        <end position="51"/>
    </location>
</feature>
<evidence type="ECO:0000313" key="3">
    <source>
        <dbReference type="Proteomes" id="UP000237000"/>
    </source>
</evidence>
<dbReference type="InParanoid" id="A0A2P5F3Q2"/>
<evidence type="ECO:0000313" key="2">
    <source>
        <dbReference type="EMBL" id="PON92402.1"/>
    </source>
</evidence>
<protein>
    <submittedName>
        <fullName evidence="2">Uncharacterized protein</fullName>
    </submittedName>
</protein>
<evidence type="ECO:0000256" key="1">
    <source>
        <dbReference type="SAM" id="MobiDB-lite"/>
    </source>
</evidence>
<reference evidence="3" key="1">
    <citation type="submission" date="2016-06" db="EMBL/GenBank/DDBJ databases">
        <title>Parallel loss of symbiosis genes in relatives of nitrogen-fixing non-legume Parasponia.</title>
        <authorList>
            <person name="Van Velzen R."/>
            <person name="Holmer R."/>
            <person name="Bu F."/>
            <person name="Rutten L."/>
            <person name="Van Zeijl A."/>
            <person name="Liu W."/>
            <person name="Santuari L."/>
            <person name="Cao Q."/>
            <person name="Sharma T."/>
            <person name="Shen D."/>
            <person name="Roswanjaya Y."/>
            <person name="Wardhani T."/>
            <person name="Kalhor M.S."/>
            <person name="Jansen J."/>
            <person name="Van den Hoogen J."/>
            <person name="Gungor B."/>
            <person name="Hartog M."/>
            <person name="Hontelez J."/>
            <person name="Verver J."/>
            <person name="Yang W.-C."/>
            <person name="Schijlen E."/>
            <person name="Repin R."/>
            <person name="Schilthuizen M."/>
            <person name="Schranz E."/>
            <person name="Heidstra R."/>
            <person name="Miyata K."/>
            <person name="Fedorova E."/>
            <person name="Kohlen W."/>
            <person name="Bisseling T."/>
            <person name="Smit S."/>
            <person name="Geurts R."/>
        </authorList>
    </citation>
    <scope>NUCLEOTIDE SEQUENCE [LARGE SCALE GENOMIC DNA]</scope>
    <source>
        <strain evidence="3">cv. RG33-2</strain>
    </source>
</reference>
<accession>A0A2P5F3Q2</accession>
<dbReference type="EMBL" id="JXTC01000065">
    <property type="protein sequence ID" value="PON92402.1"/>
    <property type="molecule type" value="Genomic_DNA"/>
</dbReference>
<organism evidence="2 3">
    <name type="scientific">Trema orientale</name>
    <name type="common">Charcoal tree</name>
    <name type="synonym">Celtis orientalis</name>
    <dbReference type="NCBI Taxonomy" id="63057"/>
    <lineage>
        <taxon>Eukaryota</taxon>
        <taxon>Viridiplantae</taxon>
        <taxon>Streptophyta</taxon>
        <taxon>Embryophyta</taxon>
        <taxon>Tracheophyta</taxon>
        <taxon>Spermatophyta</taxon>
        <taxon>Magnoliopsida</taxon>
        <taxon>eudicotyledons</taxon>
        <taxon>Gunneridae</taxon>
        <taxon>Pentapetalae</taxon>
        <taxon>rosids</taxon>
        <taxon>fabids</taxon>
        <taxon>Rosales</taxon>
        <taxon>Cannabaceae</taxon>
        <taxon>Trema</taxon>
    </lineage>
</organism>
<sequence>MTNDAHTNVGVTVHAEATTEDALRLSPSRRSTPPLRNDIPIPNPPRPEERPSDLFSEIKAYLEHRLSLVESFFRSEIALLKSDVARIESKVDSLVTQQHDDMHDVDVTGGDYDYDAEMHYLTPPTVVYEQFDGDHGEIEVEQQVETEEQPGQQQSETEVQQQPEFVELPAQQPRQEPILVRKRKPSHYISSPYTDPCRKTRYRRDKKLVYTPLRTIPKEKAEAFEKYLKSKSVTPIMCGIAKYTRVFFDKILSPHIWLESEVSHVFLY</sequence>